<accession>A0AA38UAM9</accession>
<keyword evidence="2" id="KW-0238">DNA-binding</keyword>
<feature type="compositionally biased region" description="Low complexity" evidence="5">
    <location>
        <begin position="31"/>
        <end position="48"/>
    </location>
</feature>
<feature type="compositionally biased region" description="Low complexity" evidence="5">
    <location>
        <begin position="845"/>
        <end position="858"/>
    </location>
</feature>
<evidence type="ECO:0000256" key="3">
    <source>
        <dbReference type="ARBA" id="ARBA00023163"/>
    </source>
</evidence>
<evidence type="ECO:0000313" key="8">
    <source>
        <dbReference type="Proteomes" id="UP001163846"/>
    </source>
</evidence>
<dbReference type="AlphaFoldDB" id="A0AA38UAM9"/>
<organism evidence="7 8">
    <name type="scientific">Lentinula raphanica</name>
    <dbReference type="NCBI Taxonomy" id="153919"/>
    <lineage>
        <taxon>Eukaryota</taxon>
        <taxon>Fungi</taxon>
        <taxon>Dikarya</taxon>
        <taxon>Basidiomycota</taxon>
        <taxon>Agaricomycotina</taxon>
        <taxon>Agaricomycetes</taxon>
        <taxon>Agaricomycetidae</taxon>
        <taxon>Agaricales</taxon>
        <taxon>Marasmiineae</taxon>
        <taxon>Omphalotaceae</taxon>
        <taxon>Lentinula</taxon>
    </lineage>
</organism>
<dbReference type="GO" id="GO:0006357">
    <property type="term" value="P:regulation of transcription by RNA polymerase II"/>
    <property type="evidence" value="ECO:0007669"/>
    <property type="project" value="InterPro"/>
</dbReference>
<feature type="compositionally biased region" description="Polar residues" evidence="5">
    <location>
        <begin position="394"/>
        <end position="408"/>
    </location>
</feature>
<dbReference type="Proteomes" id="UP001163846">
    <property type="component" value="Unassembled WGS sequence"/>
</dbReference>
<dbReference type="PANTHER" id="PTHR15348:SF0">
    <property type="entry name" value="PROTEIN DEAD RINGER"/>
    <property type="match status" value="1"/>
</dbReference>
<feature type="region of interest" description="Disordered" evidence="5">
    <location>
        <begin position="807"/>
        <end position="991"/>
    </location>
</feature>
<feature type="domain" description="ARID" evidence="6">
    <location>
        <begin position="449"/>
        <end position="549"/>
    </location>
</feature>
<feature type="compositionally biased region" description="Basic residues" evidence="5">
    <location>
        <begin position="910"/>
        <end position="925"/>
    </location>
</feature>
<dbReference type="EMBL" id="MU806451">
    <property type="protein sequence ID" value="KAJ3835065.1"/>
    <property type="molecule type" value="Genomic_DNA"/>
</dbReference>
<protein>
    <recommendedName>
        <fullName evidence="6">ARID domain-containing protein</fullName>
    </recommendedName>
</protein>
<dbReference type="PROSITE" id="PS51011">
    <property type="entry name" value="ARID"/>
    <property type="match status" value="1"/>
</dbReference>
<dbReference type="SMART" id="SM00501">
    <property type="entry name" value="BRIGHT"/>
    <property type="match status" value="1"/>
</dbReference>
<comment type="caution">
    <text evidence="7">The sequence shown here is derived from an EMBL/GenBank/DDBJ whole genome shotgun (WGS) entry which is preliminary data.</text>
</comment>
<feature type="compositionally biased region" description="Polar residues" evidence="5">
    <location>
        <begin position="963"/>
        <end position="973"/>
    </location>
</feature>
<dbReference type="InterPro" id="IPR045147">
    <property type="entry name" value="ARI3A/B/C"/>
</dbReference>
<dbReference type="SUPFAM" id="SSF46774">
    <property type="entry name" value="ARID-like"/>
    <property type="match status" value="1"/>
</dbReference>
<evidence type="ECO:0000256" key="4">
    <source>
        <dbReference type="ARBA" id="ARBA00023242"/>
    </source>
</evidence>
<dbReference type="GO" id="GO:0005634">
    <property type="term" value="C:nucleus"/>
    <property type="evidence" value="ECO:0007669"/>
    <property type="project" value="TreeGrafter"/>
</dbReference>
<keyword evidence="1" id="KW-0805">Transcription regulation</keyword>
<gene>
    <name evidence="7" type="ORF">F5878DRAFT_727773</name>
</gene>
<feature type="region of interest" description="Disordered" evidence="5">
    <location>
        <begin position="28"/>
        <end position="58"/>
    </location>
</feature>
<feature type="region of interest" description="Disordered" evidence="5">
    <location>
        <begin position="1102"/>
        <end position="1146"/>
    </location>
</feature>
<evidence type="ECO:0000256" key="5">
    <source>
        <dbReference type="SAM" id="MobiDB-lite"/>
    </source>
</evidence>
<proteinExistence type="predicted"/>
<dbReference type="GO" id="GO:0003677">
    <property type="term" value="F:DNA binding"/>
    <property type="evidence" value="ECO:0007669"/>
    <property type="project" value="UniProtKB-KW"/>
</dbReference>
<feature type="compositionally biased region" description="Low complexity" evidence="5">
    <location>
        <begin position="884"/>
        <end position="909"/>
    </location>
</feature>
<feature type="region of interest" description="Disordered" evidence="5">
    <location>
        <begin position="328"/>
        <end position="408"/>
    </location>
</feature>
<feature type="compositionally biased region" description="Pro residues" evidence="5">
    <location>
        <begin position="830"/>
        <end position="844"/>
    </location>
</feature>
<reference evidence="7" key="1">
    <citation type="submission" date="2022-08" db="EMBL/GenBank/DDBJ databases">
        <authorList>
            <consortium name="DOE Joint Genome Institute"/>
            <person name="Min B."/>
            <person name="Riley R."/>
            <person name="Sierra-Patev S."/>
            <person name="Naranjo-Ortiz M."/>
            <person name="Looney B."/>
            <person name="Konkel Z."/>
            <person name="Slot J.C."/>
            <person name="Sakamoto Y."/>
            <person name="Steenwyk J.L."/>
            <person name="Rokas A."/>
            <person name="Carro J."/>
            <person name="Camarero S."/>
            <person name="Ferreira P."/>
            <person name="Molpeceres G."/>
            <person name="Ruiz-Duenas F.J."/>
            <person name="Serrano A."/>
            <person name="Henrissat B."/>
            <person name="Drula E."/>
            <person name="Hughes K.W."/>
            <person name="Mata J.L."/>
            <person name="Ishikawa N.K."/>
            <person name="Vargas-Isla R."/>
            <person name="Ushijima S."/>
            <person name="Smith C.A."/>
            <person name="Ahrendt S."/>
            <person name="Andreopoulos W."/>
            <person name="He G."/>
            <person name="Labutti K."/>
            <person name="Lipzen A."/>
            <person name="Ng V."/>
            <person name="Sandor L."/>
            <person name="Barry K."/>
            <person name="Martinez A.T."/>
            <person name="Xiao Y."/>
            <person name="Gibbons J.G."/>
            <person name="Terashima K."/>
            <person name="Hibbett D.S."/>
            <person name="Grigoriev I.V."/>
        </authorList>
    </citation>
    <scope>NUCLEOTIDE SEQUENCE</scope>
    <source>
        <strain evidence="7">TFB9207</strain>
    </source>
</reference>
<dbReference type="InterPro" id="IPR001606">
    <property type="entry name" value="ARID_dom"/>
</dbReference>
<dbReference type="Pfam" id="PF01388">
    <property type="entry name" value="ARID"/>
    <property type="match status" value="1"/>
</dbReference>
<evidence type="ECO:0000259" key="6">
    <source>
        <dbReference type="PROSITE" id="PS51011"/>
    </source>
</evidence>
<sequence length="1189" mass="129816">MADRLSQYSMSHNFGPGAVGMINHHQLNPMQQQQQQQPGQQQQDSSQQAHPGMSGFNDQNRVWSQMQQMQQIRPQNGQDMTAPSTQQMTDLLRSQRLAQMHSQQQRFLGLNGSGPNQQFMDQPNQTQHNMSMGLNSMGQHNPSYQQSMHNRQTMLQALQENQPYSRQLELMGLARNQENQNGPVTLGNRGAPMNGPPQGLNPLQSQNDMFPTPNGMRRPSPHPSMQPPLLNNAPSNLNGNPQNSRGTVMVGGRPINLGDLTERATALRTIIQNSQIQLHQMQQRPNVNDPMFMTRMRALQAELAGKKESLNKIVTLMNICVQQNNGGNGTLNGTGGPSQLPLPPSNGGQPWQSSPFGNATQPSNMPGSQTQPAGPGPRSSPAPPHPSSGLPVNAPNNVPPRSSSTPQQQLNPFAMRQYNFPINDSSTNGAPGPSNLGPTMPIFNTPIPPLDKQRFDATYKQWCQSKHILHDPRILTFENRPIDLYLLHCLVIREGGTANVTRNDLWPVIGGQLGIINFPGEPPRSGPGAAMHIQNVYKEYLMAFDSVYTTSVMNSRRKAQGAAVAASFPEPLRNLTDGQLRMFISCADKPSAELRARGMSETMISFIENHRSTLQNMSTDPELFINDIRRAQPPQGPMPGNVGHGGHTSQPFPNAGNITQPFMRPPGEPQHPPPLGRPSPEQLKIAHMTIQRTKDEIRSRVLPSMSMVDVPLENRTEYNTMLDFAFRLATELDHKLAVYSLMSKSEEHTKKLLTAIVSVQHQRGQLAPPNPKYIITFETLRIFTTQLQTAVQHISKLFQQIFRGDPAPPGGVMNDQSQIYSGPAGRAMPPGQPPANLPHPPVPNIPNQLNQPNQPNPNLSARPLNSSPSMMKNKKPSGAPTPPAAAATPVASASTPATAAAASPQTPKSPKTKAVPKKPKPRKTSTPKVNATPTLDHATIPTTSTAGVKRPREEDSEVPQPNAGPSTGSNPLPSVSHEPSPPKRVKTEWDGPVSEALQKRNQAVENIKTEEDASQFLEHVTQLIKNAGPEEQAALTSDISETLEQLLKGYDGGPLLDSDSSNTFSTLGLTEVGSLDATASTSQVPSSNDFAEFFDFSLFSNEDEGESKAGTPDLVSSSSTNTSPESQADADPAHHATALLDHKQEEYDPLRLGTLKEIDGGESAYYQSTEWKWDEPMPTLEQPWAIYNS</sequence>
<evidence type="ECO:0000256" key="2">
    <source>
        <dbReference type="ARBA" id="ARBA00023125"/>
    </source>
</evidence>
<dbReference type="CDD" id="cd16100">
    <property type="entry name" value="ARID"/>
    <property type="match status" value="1"/>
</dbReference>
<evidence type="ECO:0000313" key="7">
    <source>
        <dbReference type="EMBL" id="KAJ3835065.1"/>
    </source>
</evidence>
<dbReference type="Gene3D" id="1.10.150.60">
    <property type="entry name" value="ARID DNA-binding domain"/>
    <property type="match status" value="1"/>
</dbReference>
<dbReference type="PANTHER" id="PTHR15348">
    <property type="entry name" value="AT-RICH INTERACTIVE DOMAIN-CONTAINING PROTEIN ARID DOMAIN- CONTAINING PROTEIN DEAD RINGER PROTEIN B-CELL REGULATOR OF IGH TRANSCRIPTION BRIGHT"/>
    <property type="match status" value="1"/>
</dbReference>
<keyword evidence="4" id="KW-0539">Nucleus</keyword>
<keyword evidence="3" id="KW-0804">Transcription</keyword>
<feature type="compositionally biased region" description="Pro residues" evidence="5">
    <location>
        <begin position="374"/>
        <end position="386"/>
    </location>
</feature>
<feature type="compositionally biased region" description="Polar residues" evidence="5">
    <location>
        <begin position="346"/>
        <end position="371"/>
    </location>
</feature>
<dbReference type="SMART" id="SM01014">
    <property type="entry name" value="ARID"/>
    <property type="match status" value="1"/>
</dbReference>
<dbReference type="InterPro" id="IPR036431">
    <property type="entry name" value="ARID_dom_sf"/>
</dbReference>
<evidence type="ECO:0000256" key="1">
    <source>
        <dbReference type="ARBA" id="ARBA00023015"/>
    </source>
</evidence>
<keyword evidence="8" id="KW-1185">Reference proteome</keyword>
<name>A0AA38UAM9_9AGAR</name>
<feature type="compositionally biased region" description="Low complexity" evidence="5">
    <location>
        <begin position="1116"/>
        <end position="1126"/>
    </location>
</feature>